<proteinExistence type="inferred from homology"/>
<gene>
    <name evidence="12" type="ORF">CTAYLR_009751</name>
</gene>
<dbReference type="Proteomes" id="UP001230188">
    <property type="component" value="Unassembled WGS sequence"/>
</dbReference>
<organism evidence="12 13">
    <name type="scientific">Chrysophaeum taylorii</name>
    <dbReference type="NCBI Taxonomy" id="2483200"/>
    <lineage>
        <taxon>Eukaryota</taxon>
        <taxon>Sar</taxon>
        <taxon>Stramenopiles</taxon>
        <taxon>Ochrophyta</taxon>
        <taxon>Pelagophyceae</taxon>
        <taxon>Pelagomonadales</taxon>
        <taxon>Pelagomonadaceae</taxon>
        <taxon>Chrysophaeum</taxon>
    </lineage>
</organism>
<dbReference type="GO" id="GO:0031514">
    <property type="term" value="C:motile cilium"/>
    <property type="evidence" value="ECO:0007669"/>
    <property type="project" value="UniProtKB-SubCell"/>
</dbReference>
<dbReference type="GO" id="GO:0005930">
    <property type="term" value="C:axoneme"/>
    <property type="evidence" value="ECO:0007669"/>
    <property type="project" value="UniProtKB-ARBA"/>
</dbReference>
<comment type="similarity">
    <text evidence="9">Belongs to the CFAP52 family.</text>
</comment>
<protein>
    <recommendedName>
        <fullName evidence="10">Cilia- and flagella-associated protein 52</fullName>
    </recommendedName>
</protein>
<dbReference type="Gene3D" id="2.130.10.10">
    <property type="entry name" value="YVTN repeat-like/Quinoprotein amine dehydrogenase"/>
    <property type="match status" value="3"/>
</dbReference>
<dbReference type="InterPro" id="IPR019775">
    <property type="entry name" value="WD40_repeat_CS"/>
</dbReference>
<feature type="repeat" description="WD" evidence="11">
    <location>
        <begin position="622"/>
        <end position="656"/>
    </location>
</feature>
<evidence type="ECO:0000256" key="7">
    <source>
        <dbReference type="ARBA" id="ARBA00023069"/>
    </source>
</evidence>
<dbReference type="FunFam" id="2.130.10.10:FF:001320">
    <property type="entry name" value="Predicted protein"/>
    <property type="match status" value="1"/>
</dbReference>
<evidence type="ECO:0000256" key="1">
    <source>
        <dbReference type="ARBA" id="ARBA00004230"/>
    </source>
</evidence>
<keyword evidence="8" id="KW-0966">Cell projection</keyword>
<keyword evidence="5" id="KW-0677">Repeat</keyword>
<dbReference type="SUPFAM" id="SSF50978">
    <property type="entry name" value="WD40 repeat-like"/>
    <property type="match status" value="2"/>
</dbReference>
<comment type="caution">
    <text evidence="12">The sequence shown here is derived from an EMBL/GenBank/DDBJ whole genome shotgun (WGS) entry which is preliminary data.</text>
</comment>
<dbReference type="PROSITE" id="PS00678">
    <property type="entry name" value="WD_REPEATS_1"/>
    <property type="match status" value="1"/>
</dbReference>
<evidence type="ECO:0000256" key="11">
    <source>
        <dbReference type="PROSITE-ProRule" id="PRU00221"/>
    </source>
</evidence>
<dbReference type="EMBL" id="JAQMWT010000101">
    <property type="protein sequence ID" value="KAJ8610542.1"/>
    <property type="molecule type" value="Genomic_DNA"/>
</dbReference>
<keyword evidence="4 11" id="KW-0853">WD repeat</keyword>
<keyword evidence="3" id="KW-0963">Cytoplasm</keyword>
<name>A0AAD7UL75_9STRA</name>
<evidence type="ECO:0000256" key="9">
    <source>
        <dbReference type="ARBA" id="ARBA00029456"/>
    </source>
</evidence>
<comment type="subcellular location">
    <subcellularLocation>
        <location evidence="1">Cell projection</location>
        <location evidence="1">Cilium</location>
        <location evidence="1">Flagellum</location>
    </subcellularLocation>
    <subcellularLocation>
        <location evidence="2">Cytoplasm</location>
    </subcellularLocation>
</comment>
<dbReference type="AlphaFoldDB" id="A0AAD7UL75"/>
<dbReference type="InterPro" id="IPR001680">
    <property type="entry name" value="WD40_rpt"/>
</dbReference>
<dbReference type="PROSITE" id="PS50294">
    <property type="entry name" value="WD_REPEATS_REGION"/>
    <property type="match status" value="1"/>
</dbReference>
<dbReference type="PANTHER" id="PTHR13720">
    <property type="entry name" value="WD-40 REPEAT PROTEIN"/>
    <property type="match status" value="1"/>
</dbReference>
<dbReference type="InterPro" id="IPR036322">
    <property type="entry name" value="WD40_repeat_dom_sf"/>
</dbReference>
<keyword evidence="6" id="KW-0282">Flagellum</keyword>
<reference evidence="12" key="1">
    <citation type="submission" date="2023-01" db="EMBL/GenBank/DDBJ databases">
        <title>Metagenome sequencing of chrysophaentin producing Chrysophaeum taylorii.</title>
        <authorList>
            <person name="Davison J."/>
            <person name="Bewley C."/>
        </authorList>
    </citation>
    <scope>NUCLEOTIDE SEQUENCE</scope>
    <source>
        <strain evidence="12">NIES-1699</strain>
    </source>
</reference>
<evidence type="ECO:0000256" key="10">
    <source>
        <dbReference type="ARBA" id="ARBA00029552"/>
    </source>
</evidence>
<evidence type="ECO:0000256" key="6">
    <source>
        <dbReference type="ARBA" id="ARBA00022846"/>
    </source>
</evidence>
<keyword evidence="7" id="KW-0969">Cilium</keyword>
<dbReference type="InterPro" id="IPR015943">
    <property type="entry name" value="WD40/YVTN_repeat-like_dom_sf"/>
</dbReference>
<evidence type="ECO:0000313" key="12">
    <source>
        <dbReference type="EMBL" id="KAJ8610542.1"/>
    </source>
</evidence>
<dbReference type="PANTHER" id="PTHR13720:SF14">
    <property type="entry name" value="CILIA- AND FLAGELLA-ASSOCIATED PROTEIN 52"/>
    <property type="match status" value="1"/>
</dbReference>
<dbReference type="Pfam" id="PF00400">
    <property type="entry name" value="WD40"/>
    <property type="match status" value="7"/>
</dbReference>
<evidence type="ECO:0000256" key="2">
    <source>
        <dbReference type="ARBA" id="ARBA00004496"/>
    </source>
</evidence>
<evidence type="ECO:0000313" key="13">
    <source>
        <dbReference type="Proteomes" id="UP001230188"/>
    </source>
</evidence>
<evidence type="ECO:0000256" key="5">
    <source>
        <dbReference type="ARBA" id="ARBA00022737"/>
    </source>
</evidence>
<dbReference type="InterPro" id="IPR050630">
    <property type="entry name" value="WD_repeat_EMAP"/>
</dbReference>
<evidence type="ECO:0000256" key="3">
    <source>
        <dbReference type="ARBA" id="ARBA00022490"/>
    </source>
</evidence>
<dbReference type="PROSITE" id="PS50082">
    <property type="entry name" value="WD_REPEATS_2"/>
    <property type="match status" value="2"/>
</dbReference>
<sequence>MALAEEASQLKLDGLIGFSGSVTNGLHVVRSANLPGTGEWIVYPLGSLVVVRQSGTSSAVAFLQSHSDDVSCVCVSHDGTRLASGQDSHQGVAADVIVWDLQEACEAALAGETVSDKVVVHRLRQHKGSVQAVSVNATDTLLATLGGRDDNALVVWDLKSGAAICGQPAAADNTLALRWLNKNPDRLITCGSRHLRVWQVDASLPKLHAVDASLGTLKRVMRCVGVTADDEFAYVGTTTGEVLKFTIDRDGIQLPNDPDRLRPMLKHVSSKRVGMGVCACECWTNPKSGNDNVLVGGGDGSLLMFNGELNTVQNKKEDLQGAVTSISLVARDEPVFYVGTSEANRYRVDIKEWRADLLSTAHVAKVKDVVFPPECSDLFVTCSGGGDVRVWNAKKRVELLRIRVPNLECEAVVCSDDGSEIVSGWSDGRVRSFFPESGKLKFVINDAHTDGVTALAVVPRKTRDNAAWTLCSGGRDGRVRAWRVTSSHQPMLFSIKEHRGTVTALKVSGDGSHVVSASADGSCLSFCLKTQVRKLALFEPNVFTQVAWHPDESQLLTTGSNYKITYWDSYDGSKIRVLDGSFTDEMTALDVEKKNGSWFLAGSADKTIKFWNYDDGIATACGVGHSKRVNAVKISPNQHFAISVGDEGGIYIWNLRGLQYNDDAA</sequence>
<keyword evidence="13" id="KW-1185">Reference proteome</keyword>
<dbReference type="SMART" id="SM00320">
    <property type="entry name" value="WD40"/>
    <property type="match status" value="10"/>
</dbReference>
<evidence type="ECO:0000256" key="8">
    <source>
        <dbReference type="ARBA" id="ARBA00023273"/>
    </source>
</evidence>
<feature type="repeat" description="WD" evidence="11">
    <location>
        <begin position="359"/>
        <end position="401"/>
    </location>
</feature>
<accession>A0AAD7UL75</accession>
<evidence type="ECO:0000256" key="4">
    <source>
        <dbReference type="ARBA" id="ARBA00022574"/>
    </source>
</evidence>